<dbReference type="OrthoDB" id="1100386at2759"/>
<evidence type="ECO:0008006" key="3">
    <source>
        <dbReference type="Google" id="ProtNLM"/>
    </source>
</evidence>
<evidence type="ECO:0000313" key="1">
    <source>
        <dbReference type="EMBL" id="OZC11773.1"/>
    </source>
</evidence>
<dbReference type="InterPro" id="IPR043159">
    <property type="entry name" value="Lectin_gal-bd_sf"/>
</dbReference>
<protein>
    <recommendedName>
        <fullName evidence="3">SUEL-type lectin domain-containing protein</fullName>
    </recommendedName>
</protein>
<accession>A0A238C2V0</accession>
<keyword evidence="2" id="KW-1185">Reference proteome</keyword>
<dbReference type="Proteomes" id="UP000242913">
    <property type="component" value="Unassembled WGS sequence"/>
</dbReference>
<proteinExistence type="predicted"/>
<organism evidence="1 2">
    <name type="scientific">Onchocerca flexuosa</name>
    <dbReference type="NCBI Taxonomy" id="387005"/>
    <lineage>
        <taxon>Eukaryota</taxon>
        <taxon>Metazoa</taxon>
        <taxon>Ecdysozoa</taxon>
        <taxon>Nematoda</taxon>
        <taxon>Chromadorea</taxon>
        <taxon>Rhabditida</taxon>
        <taxon>Spirurina</taxon>
        <taxon>Spiruromorpha</taxon>
        <taxon>Filarioidea</taxon>
        <taxon>Onchocercidae</taxon>
        <taxon>Onchocerca</taxon>
    </lineage>
</organism>
<name>A0A238C2V0_9BILA</name>
<evidence type="ECO:0000313" key="2">
    <source>
        <dbReference type="Proteomes" id="UP000242913"/>
    </source>
</evidence>
<dbReference type="AlphaFoldDB" id="A0A238C2V0"/>
<dbReference type="Gene3D" id="2.60.120.740">
    <property type="match status" value="1"/>
</dbReference>
<dbReference type="EMBL" id="KZ269979">
    <property type="protein sequence ID" value="OZC11773.1"/>
    <property type="molecule type" value="Genomic_DNA"/>
</dbReference>
<sequence length="99" mass="11319">MALNKGPIPTVCKPKIILFKDDSDAPIQKIFCEGEEAILECPVGRYIAIQLANYGRFTLGLCNPSHRTDLSTTCQNDRTLAIMKLRFFKELVYFYSKER</sequence>
<reference evidence="1 2" key="1">
    <citation type="submission" date="2015-12" db="EMBL/GenBank/DDBJ databases">
        <title>Draft genome of the nematode, Onchocerca flexuosa.</title>
        <authorList>
            <person name="Mitreva M."/>
        </authorList>
    </citation>
    <scope>NUCLEOTIDE SEQUENCE [LARGE SCALE GENOMIC DNA]</scope>
    <source>
        <strain evidence="1">Red Deer</strain>
    </source>
</reference>
<gene>
    <name evidence="1" type="ORF">X798_00953</name>
</gene>